<feature type="non-terminal residue" evidence="2">
    <location>
        <position position="1"/>
    </location>
</feature>
<dbReference type="EMBL" id="WBMV01007507">
    <property type="protein sequence ID" value="NXC34495.1"/>
    <property type="molecule type" value="Genomic_DNA"/>
</dbReference>
<dbReference type="AlphaFoldDB" id="A0A851N644"/>
<protein>
    <submittedName>
        <fullName evidence="2">GP179 protein</fullName>
    </submittedName>
</protein>
<gene>
    <name evidence="2" type="primary">Gpr179_0</name>
    <name evidence="2" type="ORF">CAMPRO_R15560</name>
</gene>
<keyword evidence="3" id="KW-1185">Reference proteome</keyword>
<feature type="region of interest" description="Disordered" evidence="1">
    <location>
        <begin position="63"/>
        <end position="119"/>
    </location>
</feature>
<organism evidence="2 3">
    <name type="scientific">Campylorhamphus procurvoides</name>
    <dbReference type="NCBI Taxonomy" id="190295"/>
    <lineage>
        <taxon>Eukaryota</taxon>
        <taxon>Metazoa</taxon>
        <taxon>Chordata</taxon>
        <taxon>Craniata</taxon>
        <taxon>Vertebrata</taxon>
        <taxon>Euteleostomi</taxon>
        <taxon>Archelosauria</taxon>
        <taxon>Archosauria</taxon>
        <taxon>Dinosauria</taxon>
        <taxon>Saurischia</taxon>
        <taxon>Theropoda</taxon>
        <taxon>Coelurosauria</taxon>
        <taxon>Aves</taxon>
        <taxon>Neognathae</taxon>
        <taxon>Neoaves</taxon>
        <taxon>Telluraves</taxon>
        <taxon>Australaves</taxon>
        <taxon>Passeriformes</taxon>
        <taxon>Dendrocolaptidae</taxon>
        <taxon>Campylorhamphus</taxon>
    </lineage>
</organism>
<feature type="region of interest" description="Disordered" evidence="1">
    <location>
        <begin position="1"/>
        <end position="36"/>
    </location>
</feature>
<feature type="non-terminal residue" evidence="2">
    <location>
        <position position="119"/>
    </location>
</feature>
<dbReference type="Proteomes" id="UP000614027">
    <property type="component" value="Unassembled WGS sequence"/>
</dbReference>
<evidence type="ECO:0000256" key="1">
    <source>
        <dbReference type="SAM" id="MobiDB-lite"/>
    </source>
</evidence>
<comment type="caution">
    <text evidence="2">The sequence shown here is derived from an EMBL/GenBank/DDBJ whole genome shotgun (WGS) entry which is preliminary data.</text>
</comment>
<name>A0A851N644_9DEND</name>
<proteinExistence type="predicted"/>
<sequence>PWESRDMEQPPAKAQAGSTALPKSPSKKSQSTESLKAEICPWEAQELKSSDKAEICPWEVAEPVKEKGTALGKEKHSLKESSKPLEKGSKDRESICPWESTDIEDFSLKTTMEKEPSKK</sequence>
<evidence type="ECO:0000313" key="3">
    <source>
        <dbReference type="Proteomes" id="UP000614027"/>
    </source>
</evidence>
<reference evidence="2" key="1">
    <citation type="submission" date="2019-09" db="EMBL/GenBank/DDBJ databases">
        <title>Bird 10,000 Genomes (B10K) Project - Family phase.</title>
        <authorList>
            <person name="Zhang G."/>
        </authorList>
    </citation>
    <scope>NUCLEOTIDE SEQUENCE</scope>
    <source>
        <strain evidence="2">B10K-DU-001-09</strain>
        <tissue evidence="2">Muscle</tissue>
    </source>
</reference>
<accession>A0A851N644</accession>
<evidence type="ECO:0000313" key="2">
    <source>
        <dbReference type="EMBL" id="NXC34495.1"/>
    </source>
</evidence>
<feature type="compositionally biased region" description="Basic and acidic residues" evidence="1">
    <location>
        <begin position="63"/>
        <end position="94"/>
    </location>
</feature>
<dbReference type="OrthoDB" id="5823771at2759"/>